<dbReference type="AlphaFoldDB" id="A0A7N8XCK1"/>
<reference evidence="1" key="1">
    <citation type="submission" date="2025-08" db="UniProtKB">
        <authorList>
            <consortium name="Ensembl"/>
        </authorList>
    </citation>
    <scope>IDENTIFICATION</scope>
</reference>
<accession>A0A7N8XCK1</accession>
<name>A0A7N8XCK1_9TELE</name>
<sequence length="67" mass="7673">MLNHRLKLHAYASMIYRAILSTITETQVLPLRQSSAPDPSQVVHNVCDIHNFCDKAWLIIGQCEPRQ</sequence>
<dbReference type="InParanoid" id="A0A7N8XCK1"/>
<dbReference type="Ensembl" id="ENSMAMT00000038212.1">
    <property type="protein sequence ID" value="ENSMAMP00000048937.1"/>
    <property type="gene ID" value="ENSMAMG00000024881.1"/>
</dbReference>
<reference evidence="1" key="2">
    <citation type="submission" date="2025-09" db="UniProtKB">
        <authorList>
            <consortium name="Ensembl"/>
        </authorList>
    </citation>
    <scope>IDENTIFICATION</scope>
</reference>
<evidence type="ECO:0000313" key="1">
    <source>
        <dbReference type="Ensembl" id="ENSMAMP00000048937.1"/>
    </source>
</evidence>
<proteinExistence type="predicted"/>
<organism evidence="1 2">
    <name type="scientific">Mastacembelus armatus</name>
    <name type="common">zig-zag eel</name>
    <dbReference type="NCBI Taxonomy" id="205130"/>
    <lineage>
        <taxon>Eukaryota</taxon>
        <taxon>Metazoa</taxon>
        <taxon>Chordata</taxon>
        <taxon>Craniata</taxon>
        <taxon>Vertebrata</taxon>
        <taxon>Euteleostomi</taxon>
        <taxon>Actinopterygii</taxon>
        <taxon>Neopterygii</taxon>
        <taxon>Teleostei</taxon>
        <taxon>Neoteleostei</taxon>
        <taxon>Acanthomorphata</taxon>
        <taxon>Anabantaria</taxon>
        <taxon>Synbranchiformes</taxon>
        <taxon>Mastacembelidae</taxon>
        <taxon>Mastacembelus</taxon>
    </lineage>
</organism>
<protein>
    <submittedName>
        <fullName evidence="1">Uncharacterized protein</fullName>
    </submittedName>
</protein>
<dbReference type="Proteomes" id="UP000261640">
    <property type="component" value="Unplaced"/>
</dbReference>
<evidence type="ECO:0000313" key="2">
    <source>
        <dbReference type="Proteomes" id="UP000261640"/>
    </source>
</evidence>
<keyword evidence="2" id="KW-1185">Reference proteome</keyword>